<evidence type="ECO:0000313" key="2">
    <source>
        <dbReference type="EMBL" id="CAH2242904.1"/>
    </source>
</evidence>
<evidence type="ECO:0000313" key="3">
    <source>
        <dbReference type="Proteomes" id="UP000838756"/>
    </source>
</evidence>
<protein>
    <submittedName>
        <fullName evidence="2">Jg14474 protein</fullName>
    </submittedName>
</protein>
<gene>
    <name evidence="2" type="primary">jg14474</name>
    <name evidence="2" type="ORF">PAEG_LOCUS19122</name>
</gene>
<name>A0A8S4RYJ8_9NEOP</name>
<dbReference type="AlphaFoldDB" id="A0A8S4RYJ8"/>
<dbReference type="EMBL" id="CAKXAJ010025707">
    <property type="protein sequence ID" value="CAH2242904.1"/>
    <property type="molecule type" value="Genomic_DNA"/>
</dbReference>
<feature type="region of interest" description="Disordered" evidence="1">
    <location>
        <begin position="219"/>
        <end position="256"/>
    </location>
</feature>
<dbReference type="OrthoDB" id="6930385at2759"/>
<dbReference type="InterPro" id="IPR024855">
    <property type="entry name" value="UNC79"/>
</dbReference>
<dbReference type="PANTHER" id="PTHR21696:SF2">
    <property type="entry name" value="PROTEIN UNC-79 HOMOLOG"/>
    <property type="match status" value="1"/>
</dbReference>
<organism evidence="2 3">
    <name type="scientific">Pararge aegeria aegeria</name>
    <dbReference type="NCBI Taxonomy" id="348720"/>
    <lineage>
        <taxon>Eukaryota</taxon>
        <taxon>Metazoa</taxon>
        <taxon>Ecdysozoa</taxon>
        <taxon>Arthropoda</taxon>
        <taxon>Hexapoda</taxon>
        <taxon>Insecta</taxon>
        <taxon>Pterygota</taxon>
        <taxon>Neoptera</taxon>
        <taxon>Endopterygota</taxon>
        <taxon>Lepidoptera</taxon>
        <taxon>Glossata</taxon>
        <taxon>Ditrysia</taxon>
        <taxon>Papilionoidea</taxon>
        <taxon>Nymphalidae</taxon>
        <taxon>Satyrinae</taxon>
        <taxon>Satyrini</taxon>
        <taxon>Parargina</taxon>
        <taxon>Pararge</taxon>
    </lineage>
</organism>
<reference evidence="2" key="1">
    <citation type="submission" date="2022-03" db="EMBL/GenBank/DDBJ databases">
        <authorList>
            <person name="Lindestad O."/>
        </authorList>
    </citation>
    <scope>NUCLEOTIDE SEQUENCE</scope>
</reference>
<sequence length="256" mass="27547">MELLSSNMARFSGHGCTLLLPPQLNTGELLSGGGPEARDLGSGPVDCMRPHLADMIDLLHDPNLLNKIKGSVSKSIVNRNLICLNEDTLGAIVKGGIAQYVAMELALEQSRGKQDRGPTRHMMPWLTTTLPGSRDVAECVGRVRLVSWVVLGALSNARTHPLQLPVPLDATCHLTDHIQLRLKAEVGMGRAHSSENRWTLGFECAGMAQVDAAWIAPQRGGQTTSNESPGAAGNERPKTVDFGTPYERSMSSRGPQ</sequence>
<comment type="caution">
    <text evidence="2">The sequence shown here is derived from an EMBL/GenBank/DDBJ whole genome shotgun (WGS) entry which is preliminary data.</text>
</comment>
<keyword evidence="3" id="KW-1185">Reference proteome</keyword>
<dbReference type="Proteomes" id="UP000838756">
    <property type="component" value="Unassembled WGS sequence"/>
</dbReference>
<evidence type="ECO:0000256" key="1">
    <source>
        <dbReference type="SAM" id="MobiDB-lite"/>
    </source>
</evidence>
<dbReference type="PANTHER" id="PTHR21696">
    <property type="entry name" value="PROTEIN UNC-79 HOMOLOG"/>
    <property type="match status" value="1"/>
</dbReference>
<proteinExistence type="predicted"/>
<accession>A0A8S4RYJ8</accession>